<keyword evidence="5" id="KW-1185">Reference proteome</keyword>
<name>A0AAW1DGU0_9HEMI</name>
<dbReference type="AlphaFoldDB" id="A0AAW1DGU0"/>
<gene>
    <name evidence="4" type="ORF">O3M35_007435</name>
</gene>
<dbReference type="Proteomes" id="UP001461498">
    <property type="component" value="Unassembled WGS sequence"/>
</dbReference>
<dbReference type="InterPro" id="IPR000859">
    <property type="entry name" value="CUB_dom"/>
</dbReference>
<dbReference type="SUPFAM" id="SSF49854">
    <property type="entry name" value="Spermadhesin, CUB domain"/>
    <property type="match status" value="2"/>
</dbReference>
<dbReference type="InterPro" id="IPR035914">
    <property type="entry name" value="Sperma_CUB_dom_sf"/>
</dbReference>
<evidence type="ECO:0000313" key="5">
    <source>
        <dbReference type="Proteomes" id="UP001461498"/>
    </source>
</evidence>
<dbReference type="CDD" id="cd00041">
    <property type="entry name" value="CUB"/>
    <property type="match status" value="2"/>
</dbReference>
<evidence type="ECO:0000256" key="1">
    <source>
        <dbReference type="ARBA" id="ARBA00023157"/>
    </source>
</evidence>
<feature type="domain" description="CUB" evidence="3">
    <location>
        <begin position="130"/>
        <end position="252"/>
    </location>
</feature>
<accession>A0AAW1DGU0</accession>
<dbReference type="Gene3D" id="2.60.120.290">
    <property type="entry name" value="Spermadhesin, CUB domain"/>
    <property type="match status" value="2"/>
</dbReference>
<comment type="caution">
    <text evidence="2">Lacks conserved residue(s) required for the propagation of feature annotation.</text>
</comment>
<proteinExistence type="predicted"/>
<evidence type="ECO:0000313" key="4">
    <source>
        <dbReference type="EMBL" id="KAK9507615.1"/>
    </source>
</evidence>
<dbReference type="InterPro" id="IPR053207">
    <property type="entry name" value="Non-NMDA_GluR_Accessory"/>
</dbReference>
<dbReference type="Pfam" id="PF00431">
    <property type="entry name" value="CUB"/>
    <property type="match status" value="2"/>
</dbReference>
<organism evidence="4 5">
    <name type="scientific">Rhynocoris fuscipes</name>
    <dbReference type="NCBI Taxonomy" id="488301"/>
    <lineage>
        <taxon>Eukaryota</taxon>
        <taxon>Metazoa</taxon>
        <taxon>Ecdysozoa</taxon>
        <taxon>Arthropoda</taxon>
        <taxon>Hexapoda</taxon>
        <taxon>Insecta</taxon>
        <taxon>Pterygota</taxon>
        <taxon>Neoptera</taxon>
        <taxon>Paraneoptera</taxon>
        <taxon>Hemiptera</taxon>
        <taxon>Heteroptera</taxon>
        <taxon>Panheteroptera</taxon>
        <taxon>Cimicomorpha</taxon>
        <taxon>Reduviidae</taxon>
        <taxon>Harpactorinae</taxon>
        <taxon>Harpactorini</taxon>
        <taxon>Rhynocoris</taxon>
    </lineage>
</organism>
<evidence type="ECO:0000259" key="3">
    <source>
        <dbReference type="PROSITE" id="PS01180"/>
    </source>
</evidence>
<protein>
    <recommendedName>
        <fullName evidence="3">CUB domain-containing protein</fullName>
    </recommendedName>
</protein>
<evidence type="ECO:0000256" key="2">
    <source>
        <dbReference type="PROSITE-ProRule" id="PRU00059"/>
    </source>
</evidence>
<feature type="domain" description="CUB" evidence="3">
    <location>
        <begin position="1"/>
        <end position="102"/>
    </location>
</feature>
<dbReference type="PANTHER" id="PTHR47537">
    <property type="entry name" value="CUBILIN"/>
    <property type="match status" value="1"/>
</dbReference>
<dbReference type="EMBL" id="JAPXFL010000004">
    <property type="protein sequence ID" value="KAK9507615.1"/>
    <property type="molecule type" value="Genomic_DNA"/>
</dbReference>
<reference evidence="4 5" key="1">
    <citation type="submission" date="2022-12" db="EMBL/GenBank/DDBJ databases">
        <title>Chromosome-level genome assembly of true bugs.</title>
        <authorList>
            <person name="Ma L."/>
            <person name="Li H."/>
        </authorList>
    </citation>
    <scope>NUCLEOTIDE SEQUENCE [LARGE SCALE GENOMIC DNA]</scope>
    <source>
        <strain evidence="4">Lab_2022b</strain>
    </source>
</reference>
<dbReference type="SMART" id="SM00042">
    <property type="entry name" value="CUB"/>
    <property type="match status" value="2"/>
</dbReference>
<dbReference type="PROSITE" id="PS01180">
    <property type="entry name" value="CUB"/>
    <property type="match status" value="2"/>
</dbReference>
<keyword evidence="1" id="KW-1015">Disulfide bond</keyword>
<dbReference type="PANTHER" id="PTHR47537:SF2">
    <property type="entry name" value="CUBILIN"/>
    <property type="match status" value="1"/>
</dbReference>
<sequence length="285" mass="32479">MYPSIYPKNIKCHYRFRARSRQRIRILFEEVNLQPGDKSCLGREDSVKVYDGSNLRAPVITIICHFMKNVEVISSLQSLYVEFQSGLSNWPGNGFRAKYFFQTLPAQPANYLSSIKADVGPAVSATRSGCDRLIRSDSGKEGILTSPKFPLKYPSNTVCKYKFEGSGRERIQLIFQQFTLSNGENGSLVCVPSATNDYIEYSTYVRGAIREKRMCGHLKPFHIEFNSRLFRLTFKSNNHEDGNGFNASYHVSHFTNEHSDNYASIGNSICNFWNSVWTVIIIVLF</sequence>
<comment type="caution">
    <text evidence="4">The sequence shown here is derived from an EMBL/GenBank/DDBJ whole genome shotgun (WGS) entry which is preliminary data.</text>
</comment>
<dbReference type="GO" id="GO:0005886">
    <property type="term" value="C:plasma membrane"/>
    <property type="evidence" value="ECO:0007669"/>
    <property type="project" value="TreeGrafter"/>
</dbReference>